<name>A0A9K3PSC9_9STRA</name>
<feature type="region of interest" description="Disordered" evidence="1">
    <location>
        <begin position="148"/>
        <end position="171"/>
    </location>
</feature>
<reference evidence="3" key="1">
    <citation type="journal article" date="2021" name="Sci. Rep.">
        <title>Diploid genomic architecture of Nitzschia inconspicua, an elite biomass production diatom.</title>
        <authorList>
            <person name="Oliver A."/>
            <person name="Podell S."/>
            <person name="Pinowska A."/>
            <person name="Traller J.C."/>
            <person name="Smith S.R."/>
            <person name="McClure R."/>
            <person name="Beliaev A."/>
            <person name="Bohutskyi P."/>
            <person name="Hill E.A."/>
            <person name="Rabines A."/>
            <person name="Zheng H."/>
            <person name="Allen L.Z."/>
            <person name="Kuo A."/>
            <person name="Grigoriev I.V."/>
            <person name="Allen A.E."/>
            <person name="Hazlebeck D."/>
            <person name="Allen E.E."/>
        </authorList>
    </citation>
    <scope>NUCLEOTIDE SEQUENCE</scope>
    <source>
        <strain evidence="3">Hildebrandi</strain>
    </source>
</reference>
<reference evidence="3" key="2">
    <citation type="submission" date="2021-04" db="EMBL/GenBank/DDBJ databases">
        <authorList>
            <person name="Podell S."/>
        </authorList>
    </citation>
    <scope>NUCLEOTIDE SEQUENCE</scope>
    <source>
        <strain evidence="3">Hildebrandi</strain>
    </source>
</reference>
<dbReference type="OrthoDB" id="40671at2759"/>
<feature type="domain" description="Tryptophan synthase beta chain-like PALP" evidence="2">
    <location>
        <begin position="181"/>
        <end position="445"/>
    </location>
</feature>
<evidence type="ECO:0000313" key="3">
    <source>
        <dbReference type="EMBL" id="KAG7358090.1"/>
    </source>
</evidence>
<protein>
    <submittedName>
        <fullName evidence="3">Cysteine synthase A</fullName>
    </submittedName>
</protein>
<organism evidence="3 4">
    <name type="scientific">Nitzschia inconspicua</name>
    <dbReference type="NCBI Taxonomy" id="303405"/>
    <lineage>
        <taxon>Eukaryota</taxon>
        <taxon>Sar</taxon>
        <taxon>Stramenopiles</taxon>
        <taxon>Ochrophyta</taxon>
        <taxon>Bacillariophyta</taxon>
        <taxon>Bacillariophyceae</taxon>
        <taxon>Bacillariophycidae</taxon>
        <taxon>Bacillariales</taxon>
        <taxon>Bacillariaceae</taxon>
        <taxon>Nitzschia</taxon>
    </lineage>
</organism>
<dbReference type="InterPro" id="IPR001926">
    <property type="entry name" value="TrpB-like_PALP"/>
</dbReference>
<evidence type="ECO:0000313" key="4">
    <source>
        <dbReference type="Proteomes" id="UP000693970"/>
    </source>
</evidence>
<comment type="caution">
    <text evidence="3">The sequence shown here is derived from an EMBL/GenBank/DDBJ whole genome shotgun (WGS) entry which is preliminary data.</text>
</comment>
<evidence type="ECO:0000259" key="2">
    <source>
        <dbReference type="Pfam" id="PF00291"/>
    </source>
</evidence>
<feature type="domain" description="Tryptophan synthase beta chain-like PALP" evidence="2">
    <location>
        <begin position="78"/>
        <end position="130"/>
    </location>
</feature>
<dbReference type="PANTHER" id="PTHR10314">
    <property type="entry name" value="CYSTATHIONINE BETA-SYNTHASE"/>
    <property type="match status" value="1"/>
</dbReference>
<gene>
    <name evidence="3" type="ORF">IV203_014677</name>
</gene>
<evidence type="ECO:0000256" key="1">
    <source>
        <dbReference type="SAM" id="MobiDB-lite"/>
    </source>
</evidence>
<dbReference type="Pfam" id="PF00291">
    <property type="entry name" value="PALP"/>
    <property type="match status" value="2"/>
</dbReference>
<keyword evidence="4" id="KW-1185">Reference proteome</keyword>
<dbReference type="InterPro" id="IPR050214">
    <property type="entry name" value="Cys_Synth/Cystath_Beta-Synth"/>
</dbReference>
<sequence>MMTLSLPKRLTITTTTTTTTTSTNLTTTLLLGTGASLVTAVTVLLATRWWWTNRNDQNEDEVASSSSSLSAHEQLIAAGTPLIKLRRVSQLVQRSIYVKMESLNPGGTGKDRAAWNMIRTAEQQGRLPLPQTGTVIVDNHDMLLYPSLKQRRQQPKQQRYNASSDEDGSTTMETKLDAMIIQAMERSRTGGIVVEGTSGSTGIALATLCACRGHACLVILPDDQAVEKQTILRSLGAVVMQVPTASISNPYHYVNLARKASNLARDKYNVPAVFMDQFENEANFDMHYRTTGPELWRQLAGEIDAFVMSSGTGGTIAGVATFLKQVQPNIRIVLVDPPGSSLYHKVEHGVAYAPQQQERTLRKHRYDTIAEGIGLDRITHNFQLGLDGIDAAIRVSDQEAVDMAHWILTTEGLWIGSSSAMNLVGAIRTALDMPVGSQVITMICDGGQRHATRFWDPTFIEKWGLQWPQQGCIPECIQSIV</sequence>
<dbReference type="CDD" id="cd01561">
    <property type="entry name" value="CBS_like"/>
    <property type="match status" value="1"/>
</dbReference>
<dbReference type="Proteomes" id="UP000693970">
    <property type="component" value="Unassembled WGS sequence"/>
</dbReference>
<accession>A0A9K3PSC9</accession>
<dbReference type="AlphaFoldDB" id="A0A9K3PSC9"/>
<dbReference type="EMBL" id="JAGRRH010000014">
    <property type="protein sequence ID" value="KAG7358090.1"/>
    <property type="molecule type" value="Genomic_DNA"/>
</dbReference>
<proteinExistence type="predicted"/>